<evidence type="ECO:0000313" key="2">
    <source>
        <dbReference type="EMBL" id="KZS45029.1"/>
    </source>
</evidence>
<sequence length="97" mass="11286">MDNSNLQIDKMLVLSTAHIMQETCEFLESRSCPLIVYPKHEYGYIILVYTDTEDDDKCDVIPECLKGLLEFAARQDCEWIMLDRDASICAELPSYEW</sequence>
<dbReference type="Proteomes" id="UP000076796">
    <property type="component" value="Unassembled WGS sequence"/>
</dbReference>
<evidence type="ECO:0000259" key="1">
    <source>
        <dbReference type="Pfam" id="PF19419"/>
    </source>
</evidence>
<dbReference type="Pfam" id="PF19419">
    <property type="entry name" value="DUF5983"/>
    <property type="match status" value="1"/>
</dbReference>
<gene>
    <name evidence="2" type="ORF">AWU65_03340</name>
</gene>
<dbReference type="InterPro" id="IPR046025">
    <property type="entry name" value="DUF5983"/>
</dbReference>
<dbReference type="OrthoDB" id="2667176at2"/>
<name>A0A163GL31_9BACL</name>
<dbReference type="AlphaFoldDB" id="A0A163GL31"/>
<comment type="caution">
    <text evidence="2">The sequence shown here is derived from an EMBL/GenBank/DDBJ whole genome shotgun (WGS) entry which is preliminary data.</text>
</comment>
<proteinExistence type="predicted"/>
<keyword evidence="3" id="KW-1185">Reference proteome</keyword>
<protein>
    <recommendedName>
        <fullName evidence="1">DUF5983 domain-containing protein</fullName>
    </recommendedName>
</protein>
<dbReference type="EMBL" id="LWMH01000001">
    <property type="protein sequence ID" value="KZS45029.1"/>
    <property type="molecule type" value="Genomic_DNA"/>
</dbReference>
<reference evidence="2" key="1">
    <citation type="journal article" date="2016" name="Genome Announc.">
        <title>Draft genomes of two strains of Paenibacillus glucanolyticus with capability to degrade lignocellulose.</title>
        <authorList>
            <person name="Mathews S.L."/>
            <person name="Pawlak J."/>
            <person name="Grunden A.M."/>
        </authorList>
    </citation>
    <scope>NUCLEOTIDE SEQUENCE [LARGE SCALE GENOMIC DNA]</scope>
    <source>
        <strain evidence="2">SLM1</strain>
    </source>
</reference>
<dbReference type="RefSeq" id="WP_063477533.1">
    <property type="nucleotide sequence ID" value="NZ_JBCMWP010000019.1"/>
</dbReference>
<evidence type="ECO:0000313" key="3">
    <source>
        <dbReference type="Proteomes" id="UP000076796"/>
    </source>
</evidence>
<feature type="domain" description="DUF5983" evidence="1">
    <location>
        <begin position="11"/>
        <end position="97"/>
    </location>
</feature>
<accession>A0A163GL31</accession>
<organism evidence="2 3">
    <name type="scientific">Paenibacillus glucanolyticus</name>
    <dbReference type="NCBI Taxonomy" id="59843"/>
    <lineage>
        <taxon>Bacteria</taxon>
        <taxon>Bacillati</taxon>
        <taxon>Bacillota</taxon>
        <taxon>Bacilli</taxon>
        <taxon>Bacillales</taxon>
        <taxon>Paenibacillaceae</taxon>
        <taxon>Paenibacillus</taxon>
    </lineage>
</organism>